<dbReference type="InterPro" id="IPR001585">
    <property type="entry name" value="TAL/FSA"/>
</dbReference>
<dbReference type="GO" id="GO:0005975">
    <property type="term" value="P:carbohydrate metabolic process"/>
    <property type="evidence" value="ECO:0007669"/>
    <property type="project" value="InterPro"/>
</dbReference>
<dbReference type="EMBL" id="JAYMYR010000003">
    <property type="protein sequence ID" value="KAK7374848.1"/>
    <property type="molecule type" value="Genomic_DNA"/>
</dbReference>
<gene>
    <name evidence="2" type="ORF">VNO80_08291</name>
</gene>
<accession>A0AAN9NQA4</accession>
<dbReference type="AlphaFoldDB" id="A0AAN9NQA4"/>
<proteinExistence type="predicted"/>
<evidence type="ECO:0008006" key="4">
    <source>
        <dbReference type="Google" id="ProtNLM"/>
    </source>
</evidence>
<reference evidence="2 3" key="1">
    <citation type="submission" date="2024-01" db="EMBL/GenBank/DDBJ databases">
        <title>The genomes of 5 underutilized Papilionoideae crops provide insights into root nodulation and disease resistanc.</title>
        <authorList>
            <person name="Jiang F."/>
        </authorList>
    </citation>
    <scope>NUCLEOTIDE SEQUENCE [LARGE SCALE GENOMIC DNA]</scope>
    <source>
        <strain evidence="2">JINMINGXINNONG_FW02</strain>
        <tissue evidence="2">Leaves</tissue>
    </source>
</reference>
<keyword evidence="3" id="KW-1185">Reference proteome</keyword>
<comment type="caution">
    <text evidence="2">The sequence shown here is derived from an EMBL/GenBank/DDBJ whole genome shotgun (WGS) entry which is preliminary data.</text>
</comment>
<dbReference type="Proteomes" id="UP001374584">
    <property type="component" value="Unassembled WGS sequence"/>
</dbReference>
<dbReference type="SUPFAM" id="SSF51569">
    <property type="entry name" value="Aldolase"/>
    <property type="match status" value="1"/>
</dbReference>
<dbReference type="Gene3D" id="3.20.20.70">
    <property type="entry name" value="Aldolase class I"/>
    <property type="match status" value="1"/>
</dbReference>
<sequence length="183" mass="19549">MHREQFNDPLSQRVLLADVTEGTIEAAKWLHKVVDRPNVDIKIPATEACVPSIKEVIANGKLIFSLARYEAVIDAYLDGLKASGLNDLSRVTSVASFFVSRVDTLIDKNLEKIGTPEALNLRGKARLTNRKVTLGLFLKLHMVSGVSDDRGSPGVEDATALRGGGLIIGGACLGSTSANPPCP</sequence>
<keyword evidence="1" id="KW-0704">Schiff base</keyword>
<dbReference type="InterPro" id="IPR013785">
    <property type="entry name" value="Aldolase_TIM"/>
</dbReference>
<organism evidence="2 3">
    <name type="scientific">Phaseolus coccineus</name>
    <name type="common">Scarlet runner bean</name>
    <name type="synonym">Phaseolus multiflorus</name>
    <dbReference type="NCBI Taxonomy" id="3886"/>
    <lineage>
        <taxon>Eukaryota</taxon>
        <taxon>Viridiplantae</taxon>
        <taxon>Streptophyta</taxon>
        <taxon>Embryophyta</taxon>
        <taxon>Tracheophyta</taxon>
        <taxon>Spermatophyta</taxon>
        <taxon>Magnoliopsida</taxon>
        <taxon>eudicotyledons</taxon>
        <taxon>Gunneridae</taxon>
        <taxon>Pentapetalae</taxon>
        <taxon>rosids</taxon>
        <taxon>fabids</taxon>
        <taxon>Fabales</taxon>
        <taxon>Fabaceae</taxon>
        <taxon>Papilionoideae</taxon>
        <taxon>50 kb inversion clade</taxon>
        <taxon>NPAAA clade</taxon>
        <taxon>indigoferoid/millettioid clade</taxon>
        <taxon>Phaseoleae</taxon>
        <taxon>Phaseolus</taxon>
    </lineage>
</organism>
<evidence type="ECO:0000313" key="2">
    <source>
        <dbReference type="EMBL" id="KAK7374848.1"/>
    </source>
</evidence>
<name>A0AAN9NQA4_PHACN</name>
<evidence type="ECO:0000313" key="3">
    <source>
        <dbReference type="Proteomes" id="UP001374584"/>
    </source>
</evidence>
<dbReference type="PANTHER" id="PTHR10683:SF31">
    <property type="entry name" value="TRANSALDOLASE"/>
    <property type="match status" value="1"/>
</dbReference>
<dbReference type="PANTHER" id="PTHR10683">
    <property type="entry name" value="TRANSALDOLASE"/>
    <property type="match status" value="1"/>
</dbReference>
<evidence type="ECO:0000256" key="1">
    <source>
        <dbReference type="ARBA" id="ARBA00023270"/>
    </source>
</evidence>
<dbReference type="Pfam" id="PF00923">
    <property type="entry name" value="TAL_FSA"/>
    <property type="match status" value="1"/>
</dbReference>
<protein>
    <recommendedName>
        <fullName evidence="4">Transaldolase</fullName>
    </recommendedName>
</protein>